<feature type="transmembrane region" description="Helical" evidence="1">
    <location>
        <begin position="55"/>
        <end position="77"/>
    </location>
</feature>
<dbReference type="EMBL" id="VDES01000001">
    <property type="protein sequence ID" value="MBA1372976.1"/>
    <property type="molecule type" value="Genomic_DNA"/>
</dbReference>
<evidence type="ECO:0000256" key="1">
    <source>
        <dbReference type="SAM" id="Phobius"/>
    </source>
</evidence>
<comment type="caution">
    <text evidence="2">The sequence shown here is derived from an EMBL/GenBank/DDBJ whole genome shotgun (WGS) entry which is preliminary data.</text>
</comment>
<keyword evidence="3" id="KW-1185">Reference proteome</keyword>
<protein>
    <submittedName>
        <fullName evidence="2">Uncharacterized protein</fullName>
    </submittedName>
</protein>
<dbReference type="RefSeq" id="WP_137775535.1">
    <property type="nucleotide sequence ID" value="NZ_BAAAGB010000002.1"/>
</dbReference>
<name>A0A7V8RAQ0_9SPHN</name>
<evidence type="ECO:0000313" key="2">
    <source>
        <dbReference type="EMBL" id="MBA1372976.1"/>
    </source>
</evidence>
<dbReference type="AlphaFoldDB" id="A0A7V8RAQ0"/>
<keyword evidence="1" id="KW-0472">Membrane</keyword>
<organism evidence="2 3">
    <name type="scientific">Sphingomonas ursincola</name>
    <dbReference type="NCBI Taxonomy" id="56361"/>
    <lineage>
        <taxon>Bacteria</taxon>
        <taxon>Pseudomonadati</taxon>
        <taxon>Pseudomonadota</taxon>
        <taxon>Alphaproteobacteria</taxon>
        <taxon>Sphingomonadales</taxon>
        <taxon>Sphingomonadaceae</taxon>
        <taxon>Sphingomonas</taxon>
    </lineage>
</organism>
<dbReference type="Proteomes" id="UP000589292">
    <property type="component" value="Unassembled WGS sequence"/>
</dbReference>
<gene>
    <name evidence="2" type="ORF">FG486_01390</name>
</gene>
<proteinExistence type="predicted"/>
<keyword evidence="1" id="KW-0812">Transmembrane</keyword>
<accession>A0A7V8RAQ0</accession>
<keyword evidence="1" id="KW-1133">Transmembrane helix</keyword>
<sequence length="149" mass="16064">MRSFGIFLIVAGMIIVAIGFYLETSIEIESSFSAIDGYTPPSSVVNISKLQNQELIVITGLFTALAGVILASVGELINRLENSGVIQPVAAQQPFAHAEREGQACAWCDQTVHMPNLPCSNANRDHLASKYPSMNNRKCRAAIESQGLV</sequence>
<feature type="transmembrane region" description="Helical" evidence="1">
    <location>
        <begin position="5"/>
        <end position="22"/>
    </location>
</feature>
<evidence type="ECO:0000313" key="3">
    <source>
        <dbReference type="Proteomes" id="UP000589292"/>
    </source>
</evidence>
<reference evidence="2 3" key="1">
    <citation type="journal article" date="1994" name="Int. J. Syst. Bacteriol.">
        <title>Phylogenetic positions of novel aerobic, bacteriochlorophyll a-containing bacteria and description of Roseococcus thiosulfatophilus gen. nov., sp. nov., Erythromicrobium ramosum gen. nov., sp. nov., and Erythrobacter litoralis sp. nov.</title>
        <authorList>
            <person name="Yurkov V."/>
            <person name="Stackebrandt E."/>
            <person name="Holmes A."/>
            <person name="Fuerst J.A."/>
            <person name="Hugenholtz P."/>
            <person name="Golecki J."/>
            <person name="Gad'on N."/>
            <person name="Gorlenko V.M."/>
            <person name="Kompantseva E.I."/>
            <person name="Drews G."/>
        </authorList>
    </citation>
    <scope>NUCLEOTIDE SEQUENCE [LARGE SCALE GENOMIC DNA]</scope>
    <source>
        <strain evidence="2 3">KR-99</strain>
    </source>
</reference>